<dbReference type="EMBL" id="KL197712">
    <property type="protein sequence ID" value="KDQ62016.1"/>
    <property type="molecule type" value="Genomic_DNA"/>
</dbReference>
<evidence type="ECO:0000256" key="5">
    <source>
        <dbReference type="SAM" id="MobiDB-lite"/>
    </source>
</evidence>
<dbReference type="InParanoid" id="A0A067QHE3"/>
<dbReference type="SMART" id="SM00360">
    <property type="entry name" value="RRM"/>
    <property type="match status" value="1"/>
</dbReference>
<feature type="compositionally biased region" description="Basic and acidic residues" evidence="5">
    <location>
        <begin position="426"/>
        <end position="435"/>
    </location>
</feature>
<keyword evidence="3" id="KW-0539">Nucleus</keyword>
<evidence type="ECO:0000256" key="1">
    <source>
        <dbReference type="ARBA" id="ARBA00004604"/>
    </source>
</evidence>
<feature type="region of interest" description="Disordered" evidence="5">
    <location>
        <begin position="253"/>
        <end position="441"/>
    </location>
</feature>
<organism evidence="7 8">
    <name type="scientific">Jaapia argillacea MUCL 33604</name>
    <dbReference type="NCBI Taxonomy" id="933084"/>
    <lineage>
        <taxon>Eukaryota</taxon>
        <taxon>Fungi</taxon>
        <taxon>Dikarya</taxon>
        <taxon>Basidiomycota</taxon>
        <taxon>Agaricomycotina</taxon>
        <taxon>Agaricomycetes</taxon>
        <taxon>Agaricomycetidae</taxon>
        <taxon>Jaapiales</taxon>
        <taxon>Jaapiaceae</taxon>
        <taxon>Jaapia</taxon>
    </lineage>
</organism>
<accession>A0A067QHE3</accession>
<dbReference type="STRING" id="933084.A0A067QHE3"/>
<feature type="domain" description="RRM" evidence="6">
    <location>
        <begin position="8"/>
        <end position="88"/>
    </location>
</feature>
<feature type="region of interest" description="Disordered" evidence="5">
    <location>
        <begin position="136"/>
        <end position="230"/>
    </location>
</feature>
<dbReference type="SUPFAM" id="SSF54928">
    <property type="entry name" value="RNA-binding domain, RBD"/>
    <property type="match status" value="1"/>
</dbReference>
<feature type="compositionally biased region" description="Pro residues" evidence="5">
    <location>
        <begin position="311"/>
        <end position="321"/>
    </location>
</feature>
<dbReference type="GO" id="GO:0005730">
    <property type="term" value="C:nucleolus"/>
    <property type="evidence" value="ECO:0007669"/>
    <property type="project" value="UniProtKB-SubCell"/>
</dbReference>
<dbReference type="Gene3D" id="3.30.70.330">
    <property type="match status" value="1"/>
</dbReference>
<reference evidence="8" key="1">
    <citation type="journal article" date="2014" name="Proc. Natl. Acad. Sci. U.S.A.">
        <title>Extensive sampling of basidiomycete genomes demonstrates inadequacy of the white-rot/brown-rot paradigm for wood decay fungi.</title>
        <authorList>
            <person name="Riley R."/>
            <person name="Salamov A.A."/>
            <person name="Brown D.W."/>
            <person name="Nagy L.G."/>
            <person name="Floudas D."/>
            <person name="Held B.W."/>
            <person name="Levasseur A."/>
            <person name="Lombard V."/>
            <person name="Morin E."/>
            <person name="Otillar R."/>
            <person name="Lindquist E.A."/>
            <person name="Sun H."/>
            <person name="LaButti K.M."/>
            <person name="Schmutz J."/>
            <person name="Jabbour D."/>
            <person name="Luo H."/>
            <person name="Baker S.E."/>
            <person name="Pisabarro A.G."/>
            <person name="Walton J.D."/>
            <person name="Blanchette R.A."/>
            <person name="Henrissat B."/>
            <person name="Martin F."/>
            <person name="Cullen D."/>
            <person name="Hibbett D.S."/>
            <person name="Grigoriev I.V."/>
        </authorList>
    </citation>
    <scope>NUCLEOTIDE SEQUENCE [LARGE SCALE GENOMIC DNA]</scope>
    <source>
        <strain evidence="8">MUCL 33604</strain>
    </source>
</reference>
<feature type="compositionally biased region" description="Acidic residues" evidence="5">
    <location>
        <begin position="383"/>
        <end position="411"/>
    </location>
</feature>
<comment type="subcellular location">
    <subcellularLocation>
        <location evidence="1">Nucleus</location>
        <location evidence="1">Nucleolus</location>
    </subcellularLocation>
</comment>
<dbReference type="Proteomes" id="UP000027265">
    <property type="component" value="Unassembled WGS sequence"/>
</dbReference>
<feature type="region of interest" description="Disordered" evidence="5">
    <location>
        <begin position="87"/>
        <end position="118"/>
    </location>
</feature>
<feature type="region of interest" description="Disordered" evidence="5">
    <location>
        <begin position="487"/>
        <end position="518"/>
    </location>
</feature>
<feature type="compositionally biased region" description="Basic and acidic residues" evidence="5">
    <location>
        <begin position="169"/>
        <end position="201"/>
    </location>
</feature>
<feature type="compositionally biased region" description="Polar residues" evidence="5">
    <location>
        <begin position="496"/>
        <end position="513"/>
    </location>
</feature>
<proteinExistence type="predicted"/>
<evidence type="ECO:0000256" key="2">
    <source>
        <dbReference type="ARBA" id="ARBA00022884"/>
    </source>
</evidence>
<protein>
    <recommendedName>
        <fullName evidence="6">RRM domain-containing protein</fullName>
    </recommendedName>
</protein>
<dbReference type="PANTHER" id="PTHR48029">
    <property type="entry name" value="NUCLEOLAR PROTEIN 8"/>
    <property type="match status" value="1"/>
</dbReference>
<feature type="compositionally biased region" description="Polar residues" evidence="5">
    <location>
        <begin position="299"/>
        <end position="310"/>
    </location>
</feature>
<evidence type="ECO:0000313" key="7">
    <source>
        <dbReference type="EMBL" id="KDQ62016.1"/>
    </source>
</evidence>
<dbReference type="InterPro" id="IPR000504">
    <property type="entry name" value="RRM_dom"/>
</dbReference>
<dbReference type="PANTHER" id="PTHR48029:SF1">
    <property type="entry name" value="NUCLEOLAR PROTEIN 8"/>
    <property type="match status" value="1"/>
</dbReference>
<dbReference type="InterPro" id="IPR035979">
    <property type="entry name" value="RBD_domain_sf"/>
</dbReference>
<dbReference type="InterPro" id="IPR012677">
    <property type="entry name" value="Nucleotide-bd_a/b_plait_sf"/>
</dbReference>
<name>A0A067QHE3_9AGAM</name>
<gene>
    <name evidence="7" type="ORF">JAAARDRAFT_190714</name>
</gene>
<feature type="compositionally biased region" description="Low complexity" evidence="5">
    <location>
        <begin position="322"/>
        <end position="331"/>
    </location>
</feature>
<dbReference type="OrthoDB" id="21643at2759"/>
<dbReference type="AlphaFoldDB" id="A0A067QHE3"/>
<evidence type="ECO:0000256" key="4">
    <source>
        <dbReference type="PROSITE-ProRule" id="PRU00176"/>
    </source>
</evidence>
<feature type="compositionally biased region" description="Acidic residues" evidence="5">
    <location>
        <begin position="253"/>
        <end position="283"/>
    </location>
</feature>
<feature type="compositionally biased region" description="Basic and acidic residues" evidence="5">
    <location>
        <begin position="87"/>
        <end position="99"/>
    </location>
</feature>
<dbReference type="HOGENOM" id="CLU_037780_0_0_1"/>
<keyword evidence="2 4" id="KW-0694">RNA-binding</keyword>
<sequence>MSDPLITKRLHISGLTPSITPADLQTRLSTFGTVKSLDGFGLLDALGVPRKFGYVTVEGTKSGLARCMNLLSGVTWKGAKLRIGEAKPDYQQRLKRDRSPSPSSISQPTKKRRLPRGVQGIHAPIMDPITPAAVSSGEAKGWRITPGGTVVRPVRMRPEHPLPPLPASAREKARKDKGKGKEERGWKGKGKETEKIAEGSKVKKVKRREPPTRARRRTIDPTRWGSEHLKGAFLGGGGLLLVSGSVIARVDLDDAGESDEDEDESGEDLDDKVESAIEAEADQDGNHSSDAGGEDEVPAQSSNQPVSSPTKPTPAPVPTHLPLPAATTPVASRTTSDLDREKKKSLGILASLFGDKDEWEGKESVGSDVEDTEMHDREGGMGEAEDEISEGDDEVAQVEGEVESDSEEEGEGLSSSVEEAPVVQGETRKGGEKDQGSSQVTKLKDLFAPREEEAGFSLLGHLDLDIEVDEELVDFSQHQLPVHLTISERPAPPIPTYQSMPATQTTRPTQTFDPSLPLFFPLPSSSSTGIHPNRYNPKNTKDFMSIAYQKGWHPSSPAFSFYRTDTEEDIRKKWEENKLELTRDWKRRWREGGKAGRRGGGVGAGE</sequence>
<feature type="compositionally biased region" description="Basic and acidic residues" evidence="5">
    <location>
        <begin position="354"/>
        <end position="365"/>
    </location>
</feature>
<evidence type="ECO:0000256" key="3">
    <source>
        <dbReference type="ARBA" id="ARBA00023242"/>
    </source>
</evidence>
<dbReference type="InterPro" id="IPR034138">
    <property type="entry name" value="NOP8_RRM"/>
</dbReference>
<dbReference type="GO" id="GO:0003723">
    <property type="term" value="F:RNA binding"/>
    <property type="evidence" value="ECO:0007669"/>
    <property type="project" value="UniProtKB-UniRule"/>
</dbReference>
<keyword evidence="8" id="KW-1185">Reference proteome</keyword>
<dbReference type="PROSITE" id="PS50102">
    <property type="entry name" value="RRM"/>
    <property type="match status" value="1"/>
</dbReference>
<dbReference type="CDD" id="cd12226">
    <property type="entry name" value="RRM_NOL8"/>
    <property type="match status" value="1"/>
</dbReference>
<evidence type="ECO:0000313" key="8">
    <source>
        <dbReference type="Proteomes" id="UP000027265"/>
    </source>
</evidence>
<feature type="compositionally biased region" description="Basic and acidic residues" evidence="5">
    <location>
        <begin position="208"/>
        <end position="230"/>
    </location>
</feature>
<evidence type="ECO:0000259" key="6">
    <source>
        <dbReference type="PROSITE" id="PS50102"/>
    </source>
</evidence>